<organism evidence="1 2">
    <name type="scientific">Pycnococcus provasolii</name>
    <dbReference type="NCBI Taxonomy" id="41880"/>
    <lineage>
        <taxon>Eukaryota</taxon>
        <taxon>Viridiplantae</taxon>
        <taxon>Chlorophyta</taxon>
        <taxon>Pseudoscourfieldiophyceae</taxon>
        <taxon>Pseudoscourfieldiales</taxon>
        <taxon>Pycnococcaceae</taxon>
        <taxon>Pycnococcus</taxon>
    </lineage>
</organism>
<dbReference type="EMBL" id="BNJQ01000026">
    <property type="protein sequence ID" value="GHP09690.1"/>
    <property type="molecule type" value="Genomic_DNA"/>
</dbReference>
<protein>
    <submittedName>
        <fullName evidence="1">Uncharacterized protein</fullName>
    </submittedName>
</protein>
<proteinExistence type="predicted"/>
<accession>A0A830HVB5</accession>
<evidence type="ECO:0000313" key="2">
    <source>
        <dbReference type="Proteomes" id="UP000660262"/>
    </source>
</evidence>
<dbReference type="AlphaFoldDB" id="A0A830HVB5"/>
<evidence type="ECO:0000313" key="1">
    <source>
        <dbReference type="EMBL" id="GHP09690.1"/>
    </source>
</evidence>
<name>A0A830HVB5_9CHLO</name>
<keyword evidence="2" id="KW-1185">Reference proteome</keyword>
<gene>
    <name evidence="1" type="ORF">PPROV_000842500</name>
</gene>
<comment type="caution">
    <text evidence="1">The sequence shown here is derived from an EMBL/GenBank/DDBJ whole genome shotgun (WGS) entry which is preliminary data.</text>
</comment>
<reference evidence="1" key="1">
    <citation type="submission" date="2020-10" db="EMBL/GenBank/DDBJ databases">
        <title>Unveiling of a novel bifunctional photoreceptor, Dualchrome1, isolated from a cosmopolitan green alga.</title>
        <authorList>
            <person name="Suzuki S."/>
            <person name="Kawachi M."/>
        </authorList>
    </citation>
    <scope>NUCLEOTIDE SEQUENCE</scope>
    <source>
        <strain evidence="1">NIES 2893</strain>
    </source>
</reference>
<sequence>MEEVTGEGTKEPAAKMAAEVAKAGAEEELAVDSAAVDSETAVEVAVVEAAGWAAAEEGEEEEARAATATSAEAEAEARAAGRLGTATLAVVVVKGVEVEMVGWGEAGVAETAAAEMVE</sequence>
<dbReference type="Proteomes" id="UP000660262">
    <property type="component" value="Unassembled WGS sequence"/>
</dbReference>